<dbReference type="Pfam" id="PF22660">
    <property type="entry name" value="RS_preATP-grasp-like"/>
    <property type="match status" value="1"/>
</dbReference>
<protein>
    <recommendedName>
        <fullName evidence="6 7">N5-carboxyaminoimidazole ribonucleotide synthase</fullName>
        <shortName evidence="6 7">N5-CAIR synthase</shortName>
        <ecNumber evidence="6 7">6.3.4.18</ecNumber>
    </recommendedName>
    <alternativeName>
        <fullName evidence="6 7">5-(carboxyamino)imidazole ribonucleotide synthetase</fullName>
    </alternativeName>
</protein>
<feature type="binding site" evidence="6">
    <location>
        <begin position="174"/>
        <end position="177"/>
    </location>
    <ligand>
        <name>ATP</name>
        <dbReference type="ChEBI" id="CHEBI:30616"/>
    </ligand>
</feature>
<dbReference type="GO" id="GO:0006189">
    <property type="term" value="P:'de novo' IMP biosynthetic process"/>
    <property type="evidence" value="ECO:0007669"/>
    <property type="project" value="UniProtKB-UniRule"/>
</dbReference>
<dbReference type="InterPro" id="IPR013815">
    <property type="entry name" value="ATP_grasp_subdomain_1"/>
</dbReference>
<dbReference type="InterPro" id="IPR011054">
    <property type="entry name" value="Rudment_hybrid_motif"/>
</dbReference>
<dbReference type="GO" id="GO:0046872">
    <property type="term" value="F:metal ion binding"/>
    <property type="evidence" value="ECO:0007669"/>
    <property type="project" value="InterPro"/>
</dbReference>
<evidence type="ECO:0000256" key="4">
    <source>
        <dbReference type="ARBA" id="ARBA00022840"/>
    </source>
</evidence>
<comment type="caution">
    <text evidence="9">The sequence shown here is derived from an EMBL/GenBank/DDBJ whole genome shotgun (WGS) entry which is preliminary data.</text>
</comment>
<dbReference type="NCBIfam" id="TIGR01161">
    <property type="entry name" value="purK"/>
    <property type="match status" value="1"/>
</dbReference>
<comment type="subunit">
    <text evidence="6 7">Homodimer.</text>
</comment>
<dbReference type="PANTHER" id="PTHR11609">
    <property type="entry name" value="PURINE BIOSYNTHESIS PROTEIN 6/7, PUR6/7"/>
    <property type="match status" value="1"/>
</dbReference>
<dbReference type="SUPFAM" id="SSF51246">
    <property type="entry name" value="Rudiment single hybrid motif"/>
    <property type="match status" value="1"/>
</dbReference>
<dbReference type="Gene3D" id="3.40.50.20">
    <property type="match status" value="1"/>
</dbReference>
<dbReference type="GO" id="GO:0034028">
    <property type="term" value="F:5-(carboxyamino)imidazole ribonucleotide synthase activity"/>
    <property type="evidence" value="ECO:0007669"/>
    <property type="project" value="UniProtKB-UniRule"/>
</dbReference>
<keyword evidence="4 6" id="KW-0067">ATP-binding</keyword>
<dbReference type="PANTHER" id="PTHR11609:SF5">
    <property type="entry name" value="PHOSPHORIBOSYLAMINOIMIDAZOLE CARBOXYLASE"/>
    <property type="match status" value="1"/>
</dbReference>
<dbReference type="PROSITE" id="PS50975">
    <property type="entry name" value="ATP_GRASP"/>
    <property type="match status" value="1"/>
</dbReference>
<dbReference type="InterPro" id="IPR005875">
    <property type="entry name" value="PurK"/>
</dbReference>
<evidence type="ECO:0000256" key="3">
    <source>
        <dbReference type="ARBA" id="ARBA00022793"/>
    </source>
</evidence>
<keyword evidence="3" id="KW-0210">Decarboxylase</keyword>
<dbReference type="InterPro" id="IPR003135">
    <property type="entry name" value="ATP-grasp_carboxylate-amine"/>
</dbReference>
<comment type="similarity">
    <text evidence="6 7">Belongs to the PurK/PurT family.</text>
</comment>
<keyword evidence="2 6" id="KW-0658">Purine biosynthesis</keyword>
<dbReference type="OrthoDB" id="9804625at2"/>
<dbReference type="InterPro" id="IPR054350">
    <property type="entry name" value="PurT/PurK_preATP-grasp"/>
</dbReference>
<evidence type="ECO:0000256" key="5">
    <source>
        <dbReference type="ARBA" id="ARBA00023239"/>
    </source>
</evidence>
<dbReference type="RefSeq" id="WP_146905520.1">
    <property type="nucleotide sequence ID" value="NZ_BJYS01000061.1"/>
</dbReference>
<dbReference type="AlphaFoldDB" id="A0A512B612"/>
<feature type="binding site" evidence="6">
    <location>
        <begin position="261"/>
        <end position="262"/>
    </location>
    <ligand>
        <name>ATP</name>
        <dbReference type="ChEBI" id="CHEBI:30616"/>
    </ligand>
</feature>
<dbReference type="InterPro" id="IPR040686">
    <property type="entry name" value="PurK_C"/>
</dbReference>
<dbReference type="HAMAP" id="MF_01928">
    <property type="entry name" value="PurK"/>
    <property type="match status" value="1"/>
</dbReference>
<evidence type="ECO:0000256" key="1">
    <source>
        <dbReference type="ARBA" id="ARBA00022741"/>
    </source>
</evidence>
<dbReference type="InterPro" id="IPR016185">
    <property type="entry name" value="PreATP-grasp_dom_sf"/>
</dbReference>
<dbReference type="SUPFAM" id="SSF56059">
    <property type="entry name" value="Glutathione synthetase ATP-binding domain-like"/>
    <property type="match status" value="1"/>
</dbReference>
<dbReference type="GO" id="GO:0005524">
    <property type="term" value="F:ATP binding"/>
    <property type="evidence" value="ECO:0007669"/>
    <property type="project" value="UniProtKB-UniRule"/>
</dbReference>
<feature type="binding site" evidence="6">
    <location>
        <position position="143"/>
    </location>
    <ligand>
        <name>ATP</name>
        <dbReference type="ChEBI" id="CHEBI:30616"/>
    </ligand>
</feature>
<organism evidence="9 10">
    <name type="scientific">Adhaeribacter aerolatus</name>
    <dbReference type="NCBI Taxonomy" id="670289"/>
    <lineage>
        <taxon>Bacteria</taxon>
        <taxon>Pseudomonadati</taxon>
        <taxon>Bacteroidota</taxon>
        <taxon>Cytophagia</taxon>
        <taxon>Cytophagales</taxon>
        <taxon>Hymenobacteraceae</taxon>
        <taxon>Adhaeribacter</taxon>
    </lineage>
</organism>
<dbReference type="Pfam" id="PF02222">
    <property type="entry name" value="ATP-grasp"/>
    <property type="match status" value="1"/>
</dbReference>
<name>A0A512B612_9BACT</name>
<evidence type="ECO:0000313" key="9">
    <source>
        <dbReference type="EMBL" id="GEO07402.1"/>
    </source>
</evidence>
<dbReference type="Gene3D" id="3.30.1490.20">
    <property type="entry name" value="ATP-grasp fold, A domain"/>
    <property type="match status" value="1"/>
</dbReference>
<dbReference type="EMBL" id="BJYS01000061">
    <property type="protein sequence ID" value="GEO07402.1"/>
    <property type="molecule type" value="Genomic_DNA"/>
</dbReference>
<dbReference type="Pfam" id="PF17769">
    <property type="entry name" value="PurK_C"/>
    <property type="match status" value="1"/>
</dbReference>
<keyword evidence="10" id="KW-1185">Reference proteome</keyword>
<comment type="pathway">
    <text evidence="6 7">Purine metabolism; IMP biosynthesis via de novo pathway; 5-amino-1-(5-phospho-D-ribosyl)imidazole-4-carboxylate from 5-amino-1-(5-phospho-D-ribosyl)imidazole (N5-CAIR route): step 1/2.</text>
</comment>
<sequence length="377" mass="41664">MTYGETRLGILGGGQLGRMLLQAGIDLNLYTLILDPDADAPCKSLCHEFYQGSFADFDTVYNFGKKCDVLTIEIEHVNVEALFKLEGEGVRVYPNPEAIRIIQDKGLQKEFYRHHQIPTADFRLVANKAEVERNIDFLPVFQKLRRFGYDGRGVTRLAAREDIAKGFDEPSVLEKLVPFEKEIAVIAARNANGEVSCFPAVELSFHPEHNLVDYLFSPANISPETEQAAKALATQVIQAFDMVGLLAVEMFLTPSGELLVNEVAPRPHNSGHHTYKANHTSQFEQHLRAILNLPLGNTSLHSAAVMLNLLGEAGFSGEAQYEGADAALALPGVTIHLYGKKYTRPFRKMGHLTITAATVAEARQKADHVKNLVKVKA</sequence>
<feature type="domain" description="ATP-grasp" evidence="8">
    <location>
        <begin position="109"/>
        <end position="291"/>
    </location>
</feature>
<dbReference type="NCBIfam" id="NF004679">
    <property type="entry name" value="PRK06019.1-5"/>
    <property type="match status" value="1"/>
</dbReference>
<keyword evidence="6 7" id="KW-0436">Ligase</keyword>
<comment type="caution">
    <text evidence="6">Lacks conserved residue(s) required for the propagation of feature annotation.</text>
</comment>
<evidence type="ECO:0000313" key="10">
    <source>
        <dbReference type="Proteomes" id="UP000321532"/>
    </source>
</evidence>
<evidence type="ECO:0000256" key="2">
    <source>
        <dbReference type="ARBA" id="ARBA00022755"/>
    </source>
</evidence>
<dbReference type="UniPathway" id="UPA00074">
    <property type="reaction ID" value="UER00942"/>
</dbReference>
<dbReference type="FunFam" id="3.30.470.20:FF:000037">
    <property type="entry name" value="Phosphoribosylaminoimidazole carboxylase, chloroplastic"/>
    <property type="match status" value="1"/>
</dbReference>
<evidence type="ECO:0000256" key="6">
    <source>
        <dbReference type="HAMAP-Rule" id="MF_01928"/>
    </source>
</evidence>
<dbReference type="GO" id="GO:0004638">
    <property type="term" value="F:phosphoribosylaminoimidazole carboxylase activity"/>
    <property type="evidence" value="ECO:0007669"/>
    <property type="project" value="InterPro"/>
</dbReference>
<keyword evidence="5" id="KW-0456">Lyase</keyword>
<dbReference type="Proteomes" id="UP000321532">
    <property type="component" value="Unassembled WGS sequence"/>
</dbReference>
<accession>A0A512B612</accession>
<comment type="function">
    <text evidence="7">Catalyzes the ATP-dependent conversion of 5-aminoimidazole ribonucleotide (AIR) and HCO(3)- to N5-carboxyaminoimidazole ribonucleotide (N5-CAIR).</text>
</comment>
<keyword evidence="1 6" id="KW-0547">Nucleotide-binding</keyword>
<reference evidence="9 10" key="1">
    <citation type="submission" date="2019-07" db="EMBL/GenBank/DDBJ databases">
        <title>Whole genome shotgun sequence of Adhaeribacter aerolatus NBRC 106133.</title>
        <authorList>
            <person name="Hosoyama A."/>
            <person name="Uohara A."/>
            <person name="Ohji S."/>
            <person name="Ichikawa N."/>
        </authorList>
    </citation>
    <scope>NUCLEOTIDE SEQUENCE [LARGE SCALE GENOMIC DNA]</scope>
    <source>
        <strain evidence="9 10">NBRC 106133</strain>
    </source>
</reference>
<feature type="binding site" evidence="6">
    <location>
        <position position="182"/>
    </location>
    <ligand>
        <name>ATP</name>
        <dbReference type="ChEBI" id="CHEBI:30616"/>
    </ligand>
</feature>
<dbReference type="EC" id="6.3.4.18" evidence="6 7"/>
<comment type="function">
    <text evidence="6">Catalyzes the ATP-dependent conversion of 5-aminoimidazole ribonucleotide (AIR) and HCO(3)(-) to N5-carboxyaminoimidazole ribonucleotide (N5-CAIR).</text>
</comment>
<gene>
    <name evidence="6 7 9" type="primary">purK</name>
    <name evidence="9" type="ORF">AAE02nite_50660</name>
</gene>
<feature type="binding site" evidence="6">
    <location>
        <position position="105"/>
    </location>
    <ligand>
        <name>ATP</name>
        <dbReference type="ChEBI" id="CHEBI:30616"/>
    </ligand>
</feature>
<evidence type="ECO:0000256" key="7">
    <source>
        <dbReference type="RuleBase" id="RU361200"/>
    </source>
</evidence>
<comment type="catalytic activity">
    <reaction evidence="6 7">
        <text>5-amino-1-(5-phospho-beta-D-ribosyl)imidazole + hydrogencarbonate + ATP = 5-carboxyamino-1-(5-phospho-D-ribosyl)imidazole + ADP + phosphate + 2 H(+)</text>
        <dbReference type="Rhea" id="RHEA:19317"/>
        <dbReference type="ChEBI" id="CHEBI:15378"/>
        <dbReference type="ChEBI" id="CHEBI:17544"/>
        <dbReference type="ChEBI" id="CHEBI:30616"/>
        <dbReference type="ChEBI" id="CHEBI:43474"/>
        <dbReference type="ChEBI" id="CHEBI:58730"/>
        <dbReference type="ChEBI" id="CHEBI:137981"/>
        <dbReference type="ChEBI" id="CHEBI:456216"/>
        <dbReference type="EC" id="6.3.4.18"/>
    </reaction>
</comment>
<dbReference type="InterPro" id="IPR011761">
    <property type="entry name" value="ATP-grasp"/>
</dbReference>
<proteinExistence type="inferred from homology"/>
<dbReference type="SUPFAM" id="SSF52440">
    <property type="entry name" value="PreATP-grasp domain"/>
    <property type="match status" value="1"/>
</dbReference>
<evidence type="ECO:0000259" key="8">
    <source>
        <dbReference type="PROSITE" id="PS50975"/>
    </source>
</evidence>
<dbReference type="Gene3D" id="3.30.470.20">
    <property type="entry name" value="ATP-grasp fold, B domain"/>
    <property type="match status" value="1"/>
</dbReference>